<organism evidence="3 4">
    <name type="scientific">Antarctobacter heliothermus</name>
    <dbReference type="NCBI Taxonomy" id="74033"/>
    <lineage>
        <taxon>Bacteria</taxon>
        <taxon>Pseudomonadati</taxon>
        <taxon>Pseudomonadota</taxon>
        <taxon>Alphaproteobacteria</taxon>
        <taxon>Rhodobacterales</taxon>
        <taxon>Roseobacteraceae</taxon>
        <taxon>Antarctobacter</taxon>
    </lineage>
</organism>
<dbReference type="Gene3D" id="3.90.226.10">
    <property type="entry name" value="2-enoyl-CoA Hydratase, Chain A, domain 1"/>
    <property type="match status" value="1"/>
</dbReference>
<accession>A0A222E173</accession>
<name>A0A222E173_9RHOB</name>
<dbReference type="OrthoDB" id="7838311at2"/>
<dbReference type="Gene3D" id="2.30.30.40">
    <property type="entry name" value="SH3 Domains"/>
    <property type="match status" value="1"/>
</dbReference>
<evidence type="ECO:0000259" key="2">
    <source>
        <dbReference type="PROSITE" id="PS51781"/>
    </source>
</evidence>
<dbReference type="RefSeq" id="WP_094034059.1">
    <property type="nucleotide sequence ID" value="NZ_CP022540.1"/>
</dbReference>
<gene>
    <name evidence="3" type="ORF">ANTHELSMS3_01167</name>
</gene>
<dbReference type="EMBL" id="CP022540">
    <property type="protein sequence ID" value="ASP19882.1"/>
    <property type="molecule type" value="Genomic_DNA"/>
</dbReference>
<evidence type="ECO:0000256" key="1">
    <source>
        <dbReference type="SAM" id="SignalP"/>
    </source>
</evidence>
<feature type="signal peptide" evidence="1">
    <location>
        <begin position="1"/>
        <end position="25"/>
    </location>
</feature>
<sequence length="478" mass="50735">MHMIFRTVLVALTCALFLMPGQSGAATITLGGSQEMGCRIAIDGQIGKGDADALRAVFEEIGYPTEYSPIGRRICLNSPGGSLLEGLAMADLIAEWNFGTAVPDGASCESACSIVFLAGRFNNPEAGGAFSVDRVMHPRARIGFHAPSLLLGERSYSREEVDKAYAIALDSMAGILRHRAESLTAIPDSLFLDLLGTPPFEMTYVETVGQAARWQIGVVPVALPSGGVREALSYACWHVDSGLLDYSPSEYGSPFMLEFSFEELTEETLRGSSSREFRYEGSAQCEIGIFASGGFNNYSTVDYVGVAQYTGGATDQDVSGTVYAYMLYPSEQSIDTLPVPRPGDDLRSSGFFQAARATSGGGATGGLTSCRLTQANAQVINVNEFVNLRAAPGLRAPIVGQLRLAEQVQVPDIGALLPVRGAPRGPTCVSICDGLSSSPSDVGLKDSAEGCIAENMLWYQVISSSGVTGYVSRHFLTD</sequence>
<dbReference type="KEGG" id="aht:ANTHELSMS3_01167"/>
<evidence type="ECO:0000313" key="3">
    <source>
        <dbReference type="EMBL" id="ASP19882.1"/>
    </source>
</evidence>
<reference evidence="3 4" key="1">
    <citation type="submission" date="2017-07" db="EMBL/GenBank/DDBJ databases">
        <title>Genome Sequence of Antarctobacter heliothermus Strain SMS3 Isolated from a culture of the Diatom Skeletonema marinoi.</title>
        <authorList>
            <person name="Topel M."/>
            <person name="Pinder M.I.M."/>
            <person name="Johansson O.N."/>
            <person name="Kourtchenko O."/>
            <person name="Godhe A."/>
            <person name="Clarke A.K."/>
        </authorList>
    </citation>
    <scope>NUCLEOTIDE SEQUENCE [LARGE SCALE GENOMIC DNA]</scope>
    <source>
        <strain evidence="3 4">SMS3</strain>
    </source>
</reference>
<dbReference type="SUPFAM" id="SSF52096">
    <property type="entry name" value="ClpP/crotonase"/>
    <property type="match status" value="1"/>
</dbReference>
<protein>
    <submittedName>
        <fullName evidence="3">Bacterial SH3 domain protein</fullName>
    </submittedName>
</protein>
<evidence type="ECO:0000313" key="4">
    <source>
        <dbReference type="Proteomes" id="UP000203589"/>
    </source>
</evidence>
<feature type="domain" description="SH3b" evidence="2">
    <location>
        <begin position="374"/>
        <end position="478"/>
    </location>
</feature>
<feature type="chain" id="PRO_5012510705" evidence="1">
    <location>
        <begin position="26"/>
        <end position="478"/>
    </location>
</feature>
<dbReference type="PROSITE" id="PS51781">
    <property type="entry name" value="SH3B"/>
    <property type="match status" value="1"/>
</dbReference>
<dbReference type="InterPro" id="IPR003646">
    <property type="entry name" value="SH3-like_bac-type"/>
</dbReference>
<dbReference type="Proteomes" id="UP000203589">
    <property type="component" value="Chromosome"/>
</dbReference>
<dbReference type="AlphaFoldDB" id="A0A222E173"/>
<keyword evidence="4" id="KW-1185">Reference proteome</keyword>
<proteinExistence type="predicted"/>
<keyword evidence="1" id="KW-0732">Signal</keyword>
<dbReference type="InterPro" id="IPR029045">
    <property type="entry name" value="ClpP/crotonase-like_dom_sf"/>
</dbReference>